<keyword evidence="3" id="KW-1185">Reference proteome</keyword>
<gene>
    <name evidence="2" type="ORF">DIS18_04990</name>
</gene>
<dbReference type="OrthoDB" id="1427124at2"/>
<comment type="caution">
    <text evidence="2">The sequence shown here is derived from an EMBL/GenBank/DDBJ whole genome shotgun (WGS) entry which is preliminary data.</text>
</comment>
<dbReference type="AlphaFoldDB" id="A0A2U2X820"/>
<keyword evidence="1" id="KW-0732">Signal</keyword>
<proteinExistence type="predicted"/>
<name>A0A2U2X820_9FLAO</name>
<reference evidence="2" key="2">
    <citation type="submission" date="2018-05" db="EMBL/GenBank/DDBJ databases">
        <authorList>
            <person name="Lanie J.A."/>
            <person name="Ng W.-L."/>
            <person name="Kazmierczak K.M."/>
            <person name="Andrzejewski T.M."/>
            <person name="Davidsen T.M."/>
            <person name="Wayne K.J."/>
            <person name="Tettelin H."/>
            <person name="Glass J.I."/>
            <person name="Rusch D."/>
            <person name="Podicherti R."/>
            <person name="Tsui H.-C.T."/>
            <person name="Winkler M.E."/>
        </authorList>
    </citation>
    <scope>NUCLEOTIDE SEQUENCE [LARGE SCALE GENOMIC DNA]</scope>
    <source>
        <strain evidence="2">ZY111</strain>
    </source>
</reference>
<evidence type="ECO:0000256" key="1">
    <source>
        <dbReference type="SAM" id="SignalP"/>
    </source>
</evidence>
<sequence>MKKLTFCLSIILLASCHTASYLNDLDSTPYGIDFREGNWLLNEVTSPNDIKEQLTKIAYDGFQKKLGNNLKKAQDIKNISLPYISIKPNKLLLEQIKKTTKFDYLINIVCKNSKDDIGGLKIGQTYNERKNIAQAVLEIYDLNNSELIYYRKTSGQVRIDENDNENFAFVTSTNKIMVKSLKKIMKKINTKS</sequence>
<dbReference type="EMBL" id="QFRI01000001">
    <property type="protein sequence ID" value="PWH83912.1"/>
    <property type="molecule type" value="Genomic_DNA"/>
</dbReference>
<feature type="signal peptide" evidence="1">
    <location>
        <begin position="1"/>
        <end position="19"/>
    </location>
</feature>
<dbReference type="Proteomes" id="UP000245375">
    <property type="component" value="Unassembled WGS sequence"/>
</dbReference>
<feature type="chain" id="PRO_5015786618" description="DUF4136 domain-containing protein" evidence="1">
    <location>
        <begin position="20"/>
        <end position="192"/>
    </location>
</feature>
<dbReference type="PROSITE" id="PS51257">
    <property type="entry name" value="PROKAR_LIPOPROTEIN"/>
    <property type="match status" value="1"/>
</dbReference>
<dbReference type="RefSeq" id="WP_109351917.1">
    <property type="nucleotide sequence ID" value="NZ_QFRI01000001.1"/>
</dbReference>
<evidence type="ECO:0000313" key="2">
    <source>
        <dbReference type="EMBL" id="PWH83912.1"/>
    </source>
</evidence>
<protein>
    <recommendedName>
        <fullName evidence="4">DUF4136 domain-containing protein</fullName>
    </recommendedName>
</protein>
<organism evidence="2 3">
    <name type="scientific">Algibacter marinivivus</name>
    <dbReference type="NCBI Taxonomy" id="2100723"/>
    <lineage>
        <taxon>Bacteria</taxon>
        <taxon>Pseudomonadati</taxon>
        <taxon>Bacteroidota</taxon>
        <taxon>Flavobacteriia</taxon>
        <taxon>Flavobacteriales</taxon>
        <taxon>Flavobacteriaceae</taxon>
        <taxon>Algibacter</taxon>
    </lineage>
</organism>
<evidence type="ECO:0000313" key="3">
    <source>
        <dbReference type="Proteomes" id="UP000245375"/>
    </source>
</evidence>
<reference evidence="2" key="1">
    <citation type="submission" date="2018-05" db="EMBL/GenBank/DDBJ databases">
        <title>Algibacter marinivivus sp. nov., isolated from sample around a algae.</title>
        <authorList>
            <person name="Zhong X."/>
        </authorList>
    </citation>
    <scope>NUCLEOTIDE SEQUENCE [LARGE SCALE GENOMIC DNA]</scope>
    <source>
        <strain evidence="2">ZY111</strain>
    </source>
</reference>
<accession>A0A2U2X820</accession>
<evidence type="ECO:0008006" key="4">
    <source>
        <dbReference type="Google" id="ProtNLM"/>
    </source>
</evidence>